<comment type="caution">
    <text evidence="2">The sequence shown here is derived from an EMBL/GenBank/DDBJ whole genome shotgun (WGS) entry which is preliminary data.</text>
</comment>
<dbReference type="PROSITE" id="PS51257">
    <property type="entry name" value="PROKAR_LIPOPROTEIN"/>
    <property type="match status" value="1"/>
</dbReference>
<dbReference type="RefSeq" id="WP_157842627.1">
    <property type="nucleotide sequence ID" value="NZ_BAFN01000001.1"/>
</dbReference>
<evidence type="ECO:0000313" key="2">
    <source>
        <dbReference type="EMBL" id="GAN35284.1"/>
    </source>
</evidence>
<evidence type="ECO:0000313" key="3">
    <source>
        <dbReference type="Proteomes" id="UP000032309"/>
    </source>
</evidence>
<evidence type="ECO:0000256" key="1">
    <source>
        <dbReference type="SAM" id="SignalP"/>
    </source>
</evidence>
<keyword evidence="1" id="KW-0732">Signal</keyword>
<sequence>MLKRTGIMMAFVGALMISACVTTIYAAPCGCPKDIKCKEGCEKGKTDPCICKH</sequence>
<name>A0ABQ0K2F4_9BACT</name>
<feature type="signal peptide" evidence="1">
    <location>
        <begin position="1"/>
        <end position="26"/>
    </location>
</feature>
<accession>A0ABQ0K2F4</accession>
<gene>
    <name evidence="2" type="ORF">BROSI_A3833</name>
</gene>
<dbReference type="Proteomes" id="UP000032309">
    <property type="component" value="Unassembled WGS sequence"/>
</dbReference>
<evidence type="ECO:0008006" key="4">
    <source>
        <dbReference type="Google" id="ProtNLM"/>
    </source>
</evidence>
<keyword evidence="3" id="KW-1185">Reference proteome</keyword>
<dbReference type="EMBL" id="BAFN01000001">
    <property type="protein sequence ID" value="GAN35284.1"/>
    <property type="molecule type" value="Genomic_DNA"/>
</dbReference>
<organism evidence="2 3">
    <name type="scientific">Candidatus Brocadia sinica JPN1</name>
    <dbReference type="NCBI Taxonomy" id="1197129"/>
    <lineage>
        <taxon>Bacteria</taxon>
        <taxon>Pseudomonadati</taxon>
        <taxon>Planctomycetota</taxon>
        <taxon>Candidatus Brocadiia</taxon>
        <taxon>Candidatus Brocadiales</taxon>
        <taxon>Candidatus Brocadiaceae</taxon>
        <taxon>Candidatus Brocadia</taxon>
    </lineage>
</organism>
<proteinExistence type="predicted"/>
<feature type="chain" id="PRO_5046022294" description="Lipoprotein" evidence="1">
    <location>
        <begin position="27"/>
        <end position="53"/>
    </location>
</feature>
<reference evidence="3" key="1">
    <citation type="journal article" date="2015" name="Genome Announc.">
        <title>Draft Genome Sequence of an Anaerobic Ammonium-Oxidizing Bacterium, "Candidatus Brocadia sinica".</title>
        <authorList>
            <person name="Oshiki M."/>
            <person name="Shinyako-Hata K."/>
            <person name="Satoh H."/>
            <person name="Okabe S."/>
        </authorList>
    </citation>
    <scope>NUCLEOTIDE SEQUENCE [LARGE SCALE GENOMIC DNA]</scope>
    <source>
        <strain evidence="3">JPN1</strain>
    </source>
</reference>
<protein>
    <recommendedName>
        <fullName evidence="4">Lipoprotein</fullName>
    </recommendedName>
</protein>